<dbReference type="Proteomes" id="UP000009168">
    <property type="component" value="Unassembled WGS sequence"/>
</dbReference>
<sequence>MLIYFKIILKKLIIFFLLILTKQNLASQIKLFKSLNEYIINFIVFLLNVIIFYLKVQFRFLFTFQIFFRIQLNQKHFIHIYSLLKERRVVLVLKILWNILFYVYRLFFFKINIVYQIYFVKLLVLVFLIE</sequence>
<gene>
    <name evidence="2" type="ORF">TTHERM_000406629</name>
</gene>
<evidence type="ECO:0000313" key="2">
    <source>
        <dbReference type="EMBL" id="EWS74805.1"/>
    </source>
</evidence>
<protein>
    <submittedName>
        <fullName evidence="2">Transmembrane protein, putative</fullName>
    </submittedName>
</protein>
<keyword evidence="1" id="KW-0472">Membrane</keyword>
<name>W7X623_TETTS</name>
<dbReference type="GeneID" id="24438786"/>
<evidence type="ECO:0000313" key="3">
    <source>
        <dbReference type="Proteomes" id="UP000009168"/>
    </source>
</evidence>
<evidence type="ECO:0000256" key="1">
    <source>
        <dbReference type="SAM" id="Phobius"/>
    </source>
</evidence>
<dbReference type="EMBL" id="GG662719">
    <property type="protein sequence ID" value="EWS74805.1"/>
    <property type="molecule type" value="Genomic_DNA"/>
</dbReference>
<accession>W7X623</accession>
<dbReference type="KEGG" id="tet:TTHERM_000406629"/>
<feature type="transmembrane region" description="Helical" evidence="1">
    <location>
        <begin position="113"/>
        <end position="129"/>
    </location>
</feature>
<dbReference type="RefSeq" id="XP_012652698.1">
    <property type="nucleotide sequence ID" value="XM_012797244.1"/>
</dbReference>
<feature type="transmembrane region" description="Helical" evidence="1">
    <location>
        <begin position="42"/>
        <end position="68"/>
    </location>
</feature>
<proteinExistence type="predicted"/>
<feature type="transmembrane region" description="Helical" evidence="1">
    <location>
        <begin position="89"/>
        <end position="107"/>
    </location>
</feature>
<organism evidence="2 3">
    <name type="scientific">Tetrahymena thermophila (strain SB210)</name>
    <dbReference type="NCBI Taxonomy" id="312017"/>
    <lineage>
        <taxon>Eukaryota</taxon>
        <taxon>Sar</taxon>
        <taxon>Alveolata</taxon>
        <taxon>Ciliophora</taxon>
        <taxon>Intramacronucleata</taxon>
        <taxon>Oligohymenophorea</taxon>
        <taxon>Hymenostomatida</taxon>
        <taxon>Tetrahymenina</taxon>
        <taxon>Tetrahymenidae</taxon>
        <taxon>Tetrahymena</taxon>
    </lineage>
</organism>
<dbReference type="AlphaFoldDB" id="W7X623"/>
<keyword evidence="3" id="KW-1185">Reference proteome</keyword>
<keyword evidence="1" id="KW-1133">Transmembrane helix</keyword>
<dbReference type="InParanoid" id="W7X623"/>
<reference evidence="3" key="1">
    <citation type="journal article" date="2006" name="PLoS Biol.">
        <title>Macronuclear genome sequence of the ciliate Tetrahymena thermophila, a model eukaryote.</title>
        <authorList>
            <person name="Eisen J.A."/>
            <person name="Coyne R.S."/>
            <person name="Wu M."/>
            <person name="Wu D."/>
            <person name="Thiagarajan M."/>
            <person name="Wortman J.R."/>
            <person name="Badger J.H."/>
            <person name="Ren Q."/>
            <person name="Amedeo P."/>
            <person name="Jones K.M."/>
            <person name="Tallon L.J."/>
            <person name="Delcher A.L."/>
            <person name="Salzberg S.L."/>
            <person name="Silva J.C."/>
            <person name="Haas B.J."/>
            <person name="Majoros W.H."/>
            <person name="Farzad M."/>
            <person name="Carlton J.M."/>
            <person name="Smith R.K. Jr."/>
            <person name="Garg J."/>
            <person name="Pearlman R.E."/>
            <person name="Karrer K.M."/>
            <person name="Sun L."/>
            <person name="Manning G."/>
            <person name="Elde N.C."/>
            <person name="Turkewitz A.P."/>
            <person name="Asai D.J."/>
            <person name="Wilkes D.E."/>
            <person name="Wang Y."/>
            <person name="Cai H."/>
            <person name="Collins K."/>
            <person name="Stewart B.A."/>
            <person name="Lee S.R."/>
            <person name="Wilamowska K."/>
            <person name="Weinberg Z."/>
            <person name="Ruzzo W.L."/>
            <person name="Wloga D."/>
            <person name="Gaertig J."/>
            <person name="Frankel J."/>
            <person name="Tsao C.-C."/>
            <person name="Gorovsky M.A."/>
            <person name="Keeling P.J."/>
            <person name="Waller R.F."/>
            <person name="Patron N.J."/>
            <person name="Cherry J.M."/>
            <person name="Stover N.A."/>
            <person name="Krieger C.J."/>
            <person name="del Toro C."/>
            <person name="Ryder H.F."/>
            <person name="Williamson S.C."/>
            <person name="Barbeau R.A."/>
            <person name="Hamilton E.P."/>
            <person name="Orias E."/>
        </authorList>
    </citation>
    <scope>NUCLEOTIDE SEQUENCE [LARGE SCALE GENOMIC DNA]</scope>
    <source>
        <strain evidence="3">SB210</strain>
    </source>
</reference>
<keyword evidence="1 2" id="KW-0812">Transmembrane</keyword>